<name>A0A0F8XY00_9ZZZZ</name>
<accession>A0A0F8XY00</accession>
<dbReference type="EMBL" id="LAZR01056538">
    <property type="protein sequence ID" value="KKK73977.1"/>
    <property type="molecule type" value="Genomic_DNA"/>
</dbReference>
<protein>
    <submittedName>
        <fullName evidence="1">Uncharacterized protein</fullName>
    </submittedName>
</protein>
<sequence length="143" mass="15313">ANKGFRDMRIKTLATAGLLLGAVFLSGCTQAIGAVSYGIRTDAEFNKLVLADVIEAGKLAAATNDVLAMKCWSYLEGFTREHAPGADALTGEAVGVFSKYQQARNLRRTVIEVEISDSFRLECGPMLTDTMGALGRIGIRLVL</sequence>
<feature type="non-terminal residue" evidence="1">
    <location>
        <position position="1"/>
    </location>
</feature>
<dbReference type="AlphaFoldDB" id="A0A0F8XY00"/>
<proteinExistence type="predicted"/>
<evidence type="ECO:0000313" key="1">
    <source>
        <dbReference type="EMBL" id="KKK73977.1"/>
    </source>
</evidence>
<organism evidence="1">
    <name type="scientific">marine sediment metagenome</name>
    <dbReference type="NCBI Taxonomy" id="412755"/>
    <lineage>
        <taxon>unclassified sequences</taxon>
        <taxon>metagenomes</taxon>
        <taxon>ecological metagenomes</taxon>
    </lineage>
</organism>
<comment type="caution">
    <text evidence="1">The sequence shown here is derived from an EMBL/GenBank/DDBJ whole genome shotgun (WGS) entry which is preliminary data.</text>
</comment>
<reference evidence="1" key="1">
    <citation type="journal article" date="2015" name="Nature">
        <title>Complex archaea that bridge the gap between prokaryotes and eukaryotes.</title>
        <authorList>
            <person name="Spang A."/>
            <person name="Saw J.H."/>
            <person name="Jorgensen S.L."/>
            <person name="Zaremba-Niedzwiedzka K."/>
            <person name="Martijn J."/>
            <person name="Lind A.E."/>
            <person name="van Eijk R."/>
            <person name="Schleper C."/>
            <person name="Guy L."/>
            <person name="Ettema T.J."/>
        </authorList>
    </citation>
    <scope>NUCLEOTIDE SEQUENCE</scope>
</reference>
<gene>
    <name evidence="1" type="ORF">LCGC14_2888380</name>
</gene>